<dbReference type="GO" id="GO:0003723">
    <property type="term" value="F:RNA binding"/>
    <property type="evidence" value="ECO:0007669"/>
    <property type="project" value="InterPro"/>
</dbReference>
<dbReference type="PANTHER" id="PTHR13681:SF24">
    <property type="entry name" value="TUDOR DOMAIN-CONTAINING PROTEIN 3"/>
    <property type="match status" value="1"/>
</dbReference>
<proteinExistence type="inferred from homology"/>
<dbReference type="GO" id="GO:0016607">
    <property type="term" value="C:nuclear speck"/>
    <property type="evidence" value="ECO:0007669"/>
    <property type="project" value="UniProtKB-SubCell"/>
</dbReference>
<dbReference type="PROSITE" id="PS50304">
    <property type="entry name" value="TUDOR"/>
    <property type="match status" value="1"/>
</dbReference>
<feature type="region of interest" description="Disordered" evidence="14">
    <location>
        <begin position="675"/>
        <end position="745"/>
    </location>
</feature>
<reference evidence="17 18" key="1">
    <citation type="submission" date="2020-08" db="EMBL/GenBank/DDBJ databases">
        <title>Aphidius gifuensis genome sequencing and assembly.</title>
        <authorList>
            <person name="Du Z."/>
        </authorList>
    </citation>
    <scope>NUCLEOTIDE SEQUENCE [LARGE SCALE GENOMIC DNA]</scope>
    <source>
        <strain evidence="17">YNYX2018</strain>
        <tissue evidence="17">Adults</tissue>
    </source>
</reference>
<dbReference type="GO" id="GO:0008380">
    <property type="term" value="P:RNA splicing"/>
    <property type="evidence" value="ECO:0007669"/>
    <property type="project" value="UniProtKB-KW"/>
</dbReference>
<dbReference type="InterPro" id="IPR009060">
    <property type="entry name" value="UBA-like_sf"/>
</dbReference>
<keyword evidence="18" id="KW-1185">Reference proteome</keyword>
<comment type="subcellular location">
    <subcellularLocation>
        <location evidence="1">Nucleus speckle</location>
    </subcellularLocation>
    <subcellularLocation>
        <location evidence="2">Nucleus</location>
        <location evidence="2">Cajal body</location>
    </subcellularLocation>
</comment>
<feature type="compositionally biased region" description="Polar residues" evidence="14">
    <location>
        <begin position="474"/>
        <end position="496"/>
    </location>
</feature>
<gene>
    <name evidence="17" type="ORF">HCN44_004434</name>
</gene>
<dbReference type="Gene3D" id="1.10.8.10">
    <property type="entry name" value="DNA helicase RuvA subunit, C-terminal domain"/>
    <property type="match status" value="1"/>
</dbReference>
<evidence type="ECO:0000256" key="2">
    <source>
        <dbReference type="ARBA" id="ARBA00004408"/>
    </source>
</evidence>
<evidence type="ECO:0000259" key="15">
    <source>
        <dbReference type="PROSITE" id="PS50030"/>
    </source>
</evidence>
<feature type="region of interest" description="Disordered" evidence="14">
    <location>
        <begin position="354"/>
        <end position="587"/>
    </location>
</feature>
<dbReference type="InterPro" id="IPR042470">
    <property type="entry name" value="RMI1_N_C_sf"/>
</dbReference>
<dbReference type="InterPro" id="IPR010304">
    <property type="entry name" value="SMN_Tudor"/>
</dbReference>
<dbReference type="InterPro" id="IPR002999">
    <property type="entry name" value="Tudor"/>
</dbReference>
<keyword evidence="7" id="KW-0156">Chromatin regulator</keyword>
<evidence type="ECO:0000256" key="7">
    <source>
        <dbReference type="ARBA" id="ARBA00022853"/>
    </source>
</evidence>
<dbReference type="GO" id="GO:0006397">
    <property type="term" value="P:mRNA processing"/>
    <property type="evidence" value="ECO:0007669"/>
    <property type="project" value="UniProtKB-KW"/>
</dbReference>
<keyword evidence="8" id="KW-0508">mRNA splicing</keyword>
<feature type="compositionally biased region" description="Low complexity" evidence="14">
    <location>
        <begin position="523"/>
        <end position="536"/>
    </location>
</feature>
<dbReference type="SUPFAM" id="SSF63748">
    <property type="entry name" value="Tudor/PWWP/MBT"/>
    <property type="match status" value="1"/>
</dbReference>
<feature type="compositionally biased region" description="Low complexity" evidence="14">
    <location>
        <begin position="455"/>
        <end position="473"/>
    </location>
</feature>
<keyword evidence="5" id="KW-0507">mRNA processing</keyword>
<sequence>MEKMKEQGWYLTEQGFDLISDSGAITDVQKLIKRALDMDLREIGSGQGDINKGNLVLQIQKLRNVAAPKNNQESKSTPRMLKYYLTDGKNNYQAIELEHISLININTLPGTKILLKFTNILQSHGIYLLKPSNILNILGGKVINLIEKWELNKKLAFHSRVRSAEEGGPPPWIPFGKKIIKITEQDKNFKSMNDKDIINKDNTEFEAQRQDAIAEAAKQGSKKIFGGGNKQLLDHSVQKIVDHGFNIDQAEYALKINRNNVDRALKLLQKNDNRVSGNNNTRESRETKEPRGKRFEKKNDDTKPSIGKVSLFDFLENKLPAQLEAMEMTSNTNYSSDNFGNSRLDNNNYHERQHEDRGFDNQQGKGRRGGNRGGRGAYQAPPRHSDDSKFSKPKTNNENFNGNQYGSTNTYQGKPPRFQRNPQQSHYQQEQSNRGGKLFQTNDRHNNDSSSGYTKNSSKNQYNDNNNRHQNQNESFDSFNKQNDFKNNSKSHNRSSFEVGPRTFNPSIEKNSKQPQTNKYQGNNDDNNLKSNNRSNFQVGPKTFNPASSSSSTDKNSKQIQTNKYQGNKDVNNASRVFTGPSQRNNHVEKNKIESNSAAASGGGGGDCNWSWKKGDKCMAKYWEDNRYYNAEVSAVSSKTCVVQFKEFGNYEEVLQIDCMPITEDFSHTFINENKRQEHRGGSGGGGSSGNNRAPRHEENYSGAGMEFRRSGGNIHKKKSQQRRAQAIYQPPAQRGHASNARENL</sequence>
<evidence type="ECO:0000256" key="14">
    <source>
        <dbReference type="SAM" id="MobiDB-lite"/>
    </source>
</evidence>
<comment type="function">
    <text evidence="10">Scaffolding protein that specifically recognizes and binds dimethylarginine-containing proteins. Plays a role in the regulation of translation of target mRNAs by binding Arg/Gly-rich motifs (GAR) in dimethylarginine-containing proteins. In nucleus, acts as a coactivator: recognizes and binds asymmetric dimethylation on the core histone tails associated with transcriptional activation (H3R17me2a and H4R3me2a) and recruits proteins at these arginine-methylated loci. In cytoplasm, acts as an antiviral factor that participates in the assembly of stress granules together with G3BP1.</text>
</comment>
<feature type="compositionally biased region" description="Polar residues" evidence="14">
    <location>
        <begin position="420"/>
        <end position="434"/>
    </location>
</feature>
<dbReference type="GO" id="GO:0006325">
    <property type="term" value="P:chromatin organization"/>
    <property type="evidence" value="ECO:0007669"/>
    <property type="project" value="UniProtKB-KW"/>
</dbReference>
<evidence type="ECO:0000313" key="17">
    <source>
        <dbReference type="EMBL" id="KAF7994962.1"/>
    </source>
</evidence>
<dbReference type="GO" id="GO:0015030">
    <property type="term" value="C:Cajal body"/>
    <property type="evidence" value="ECO:0007669"/>
    <property type="project" value="UniProtKB-SubCell"/>
</dbReference>
<feature type="compositionally biased region" description="Polar residues" evidence="14">
    <location>
        <begin position="558"/>
        <end position="585"/>
    </location>
</feature>
<feature type="compositionally biased region" description="Polar residues" evidence="14">
    <location>
        <begin position="504"/>
        <end position="522"/>
    </location>
</feature>
<feature type="region of interest" description="Disordered" evidence="14">
    <location>
        <begin position="268"/>
        <end position="303"/>
    </location>
</feature>
<evidence type="ECO:0000256" key="12">
    <source>
        <dbReference type="ARBA" id="ARBA00041083"/>
    </source>
</evidence>
<keyword evidence="6" id="KW-0747">Spliceosome</keyword>
<dbReference type="Gene3D" id="2.30.30.140">
    <property type="match status" value="1"/>
</dbReference>
<comment type="caution">
    <text evidence="17">The sequence shown here is derived from an EMBL/GenBank/DDBJ whole genome shotgun (WGS) entry which is preliminary data.</text>
</comment>
<evidence type="ECO:0000256" key="8">
    <source>
        <dbReference type="ARBA" id="ARBA00023187"/>
    </source>
</evidence>
<dbReference type="OrthoDB" id="434939at2759"/>
<dbReference type="SMART" id="SM01161">
    <property type="entry name" value="DUF1767"/>
    <property type="match status" value="1"/>
</dbReference>
<evidence type="ECO:0000256" key="9">
    <source>
        <dbReference type="ARBA" id="ARBA00023242"/>
    </source>
</evidence>
<evidence type="ECO:0000256" key="6">
    <source>
        <dbReference type="ARBA" id="ARBA00022728"/>
    </source>
</evidence>
<evidence type="ECO:0000256" key="11">
    <source>
        <dbReference type="ARBA" id="ARBA00037618"/>
    </source>
</evidence>
<dbReference type="Gene3D" id="2.40.50.770">
    <property type="entry name" value="RecQ-mediated genome instability protein Rmi1, C-terminal domain"/>
    <property type="match status" value="1"/>
</dbReference>
<dbReference type="AlphaFoldDB" id="A0A834XZ24"/>
<keyword evidence="9" id="KW-0539">Nucleus</keyword>
<evidence type="ECO:0000256" key="5">
    <source>
        <dbReference type="ARBA" id="ARBA00022664"/>
    </source>
</evidence>
<protein>
    <recommendedName>
        <fullName evidence="12">Survival of motor neuron-related-splicing factor 30</fullName>
    </recommendedName>
    <alternativeName>
        <fullName evidence="13">Survival motor neuron domain-containing protein 1</fullName>
    </alternativeName>
    <alternativeName>
        <fullName evidence="4">Tudor domain-containing protein 3</fullName>
    </alternativeName>
</protein>
<dbReference type="GO" id="GO:0005681">
    <property type="term" value="C:spliceosomal complex"/>
    <property type="evidence" value="ECO:0007669"/>
    <property type="project" value="UniProtKB-KW"/>
</dbReference>
<feature type="compositionally biased region" description="Polar residues" evidence="14">
    <location>
        <begin position="393"/>
        <end position="412"/>
    </location>
</feature>
<organism evidence="17 18">
    <name type="scientific">Aphidius gifuensis</name>
    <name type="common">Parasitoid wasp</name>
    <dbReference type="NCBI Taxonomy" id="684658"/>
    <lineage>
        <taxon>Eukaryota</taxon>
        <taxon>Metazoa</taxon>
        <taxon>Ecdysozoa</taxon>
        <taxon>Arthropoda</taxon>
        <taxon>Hexapoda</taxon>
        <taxon>Insecta</taxon>
        <taxon>Pterygota</taxon>
        <taxon>Neoptera</taxon>
        <taxon>Endopterygota</taxon>
        <taxon>Hymenoptera</taxon>
        <taxon>Apocrita</taxon>
        <taxon>Ichneumonoidea</taxon>
        <taxon>Braconidae</taxon>
        <taxon>Aphidiinae</taxon>
        <taxon>Aphidius</taxon>
    </lineage>
</organism>
<dbReference type="PROSITE" id="PS50030">
    <property type="entry name" value="UBA"/>
    <property type="match status" value="1"/>
</dbReference>
<dbReference type="InterPro" id="IPR015940">
    <property type="entry name" value="UBA"/>
</dbReference>
<feature type="domain" description="Tudor" evidence="16">
    <location>
        <begin position="611"/>
        <end position="669"/>
    </location>
</feature>
<evidence type="ECO:0000256" key="13">
    <source>
        <dbReference type="ARBA" id="ARBA00042567"/>
    </source>
</evidence>
<dbReference type="Pfam" id="PF08585">
    <property type="entry name" value="RMI1_N_C"/>
    <property type="match status" value="1"/>
</dbReference>
<dbReference type="GO" id="GO:0005737">
    <property type="term" value="C:cytoplasm"/>
    <property type="evidence" value="ECO:0007669"/>
    <property type="project" value="InterPro"/>
</dbReference>
<dbReference type="EMBL" id="JACMRX010000002">
    <property type="protein sequence ID" value="KAF7994962.1"/>
    <property type="molecule type" value="Genomic_DNA"/>
</dbReference>
<dbReference type="SMART" id="SM00333">
    <property type="entry name" value="TUDOR"/>
    <property type="match status" value="1"/>
</dbReference>
<dbReference type="InterPro" id="IPR013894">
    <property type="entry name" value="RMI1_OB"/>
</dbReference>
<comment type="function">
    <text evidence="11">Involved in spliceosome assembly.</text>
</comment>
<feature type="domain" description="UBA" evidence="15">
    <location>
        <begin position="231"/>
        <end position="271"/>
    </location>
</feature>
<evidence type="ECO:0000256" key="3">
    <source>
        <dbReference type="ARBA" id="ARBA00005371"/>
    </source>
</evidence>
<dbReference type="PANTHER" id="PTHR13681">
    <property type="entry name" value="SURVIVAL OF MOTOR NEURON-RELATED-SPLICING FACTOR 30-RELATED"/>
    <property type="match status" value="1"/>
</dbReference>
<feature type="compositionally biased region" description="Basic and acidic residues" evidence="14">
    <location>
        <begin position="282"/>
        <end position="303"/>
    </location>
</feature>
<comment type="similarity">
    <text evidence="3">Belongs to the SMN family.</text>
</comment>
<dbReference type="Proteomes" id="UP000639338">
    <property type="component" value="Unassembled WGS sequence"/>
</dbReference>
<evidence type="ECO:0000256" key="4">
    <source>
        <dbReference type="ARBA" id="ARBA00013421"/>
    </source>
</evidence>
<name>A0A834XZ24_APHGI</name>
<evidence type="ECO:0000313" key="18">
    <source>
        <dbReference type="Proteomes" id="UP000639338"/>
    </source>
</evidence>
<dbReference type="SUPFAM" id="SSF46934">
    <property type="entry name" value="UBA-like"/>
    <property type="match status" value="1"/>
</dbReference>
<evidence type="ECO:0000259" key="16">
    <source>
        <dbReference type="PROSITE" id="PS50304"/>
    </source>
</evidence>
<dbReference type="Pfam" id="PF06003">
    <property type="entry name" value="SMN_Tudor"/>
    <property type="match status" value="1"/>
</dbReference>
<evidence type="ECO:0000256" key="10">
    <source>
        <dbReference type="ARBA" id="ARBA00035105"/>
    </source>
</evidence>
<accession>A0A834XZ24</accession>
<evidence type="ECO:0000256" key="1">
    <source>
        <dbReference type="ARBA" id="ARBA00004324"/>
    </source>
</evidence>